<name>A0ABW3H0W0_9BACL</name>
<sequence length="72" mass="8003">MYGVNREISLIYKQKEGRGKEMKEKNNLKTILLQLANLGVSASLTKSRLEMLKAIAPPAQELSTTPEPNSCK</sequence>
<dbReference type="NCBIfam" id="NF040845">
    <property type="entry name" value="lmo0850_fam"/>
    <property type="match status" value="1"/>
</dbReference>
<dbReference type="RefSeq" id="WP_381012679.1">
    <property type="nucleotide sequence ID" value="NZ_JBHTJF010000034.1"/>
</dbReference>
<protein>
    <submittedName>
        <fullName evidence="1">Lmo0850 family protein</fullName>
    </submittedName>
</protein>
<evidence type="ECO:0000313" key="1">
    <source>
        <dbReference type="EMBL" id="MFD0943968.1"/>
    </source>
</evidence>
<gene>
    <name evidence="1" type="ORF">ACFQ0V_09460</name>
</gene>
<dbReference type="Proteomes" id="UP001596976">
    <property type="component" value="Unassembled WGS sequence"/>
</dbReference>
<dbReference type="InterPro" id="IPR049839">
    <property type="entry name" value="Lmo0850-like"/>
</dbReference>
<keyword evidence="2" id="KW-1185">Reference proteome</keyword>
<proteinExistence type="predicted"/>
<comment type="caution">
    <text evidence="1">The sequence shown here is derived from an EMBL/GenBank/DDBJ whole genome shotgun (WGS) entry which is preliminary data.</text>
</comment>
<dbReference type="EMBL" id="JBHTJF010000034">
    <property type="protein sequence ID" value="MFD0943968.1"/>
    <property type="molecule type" value="Genomic_DNA"/>
</dbReference>
<organism evidence="1 2">
    <name type="scientific">Savagea faecisuis</name>
    <dbReference type="NCBI Taxonomy" id="1274803"/>
    <lineage>
        <taxon>Bacteria</taxon>
        <taxon>Bacillati</taxon>
        <taxon>Bacillota</taxon>
        <taxon>Bacilli</taxon>
        <taxon>Bacillales</taxon>
        <taxon>Caryophanaceae</taxon>
        <taxon>Savagea</taxon>
    </lineage>
</organism>
<accession>A0ABW3H0W0</accession>
<evidence type="ECO:0000313" key="2">
    <source>
        <dbReference type="Proteomes" id="UP001596976"/>
    </source>
</evidence>
<reference evidence="2" key="1">
    <citation type="journal article" date="2019" name="Int. J. Syst. Evol. Microbiol.">
        <title>The Global Catalogue of Microorganisms (GCM) 10K type strain sequencing project: providing services to taxonomists for standard genome sequencing and annotation.</title>
        <authorList>
            <consortium name="The Broad Institute Genomics Platform"/>
            <consortium name="The Broad Institute Genome Sequencing Center for Infectious Disease"/>
            <person name="Wu L."/>
            <person name="Ma J."/>
        </authorList>
    </citation>
    <scope>NUCLEOTIDE SEQUENCE [LARGE SCALE GENOMIC DNA]</scope>
    <source>
        <strain evidence="2">CCUG 63563</strain>
    </source>
</reference>